<dbReference type="EMBL" id="AMZH03013303">
    <property type="protein sequence ID" value="RRT49513.1"/>
    <property type="molecule type" value="Genomic_DNA"/>
</dbReference>
<comment type="caution">
    <text evidence="1">The sequence shown here is derived from an EMBL/GenBank/DDBJ whole genome shotgun (WGS) entry which is preliminary data.</text>
</comment>
<protein>
    <submittedName>
        <fullName evidence="1">Uncharacterized protein</fullName>
    </submittedName>
</protein>
<dbReference type="Proteomes" id="UP000287651">
    <property type="component" value="Unassembled WGS sequence"/>
</dbReference>
<dbReference type="AlphaFoldDB" id="A0A426YCT4"/>
<gene>
    <name evidence="1" type="ORF">B296_00005650</name>
</gene>
<accession>A0A426YCT4</accession>
<organism evidence="1 2">
    <name type="scientific">Ensete ventricosum</name>
    <name type="common">Abyssinian banana</name>
    <name type="synonym">Musa ensete</name>
    <dbReference type="NCBI Taxonomy" id="4639"/>
    <lineage>
        <taxon>Eukaryota</taxon>
        <taxon>Viridiplantae</taxon>
        <taxon>Streptophyta</taxon>
        <taxon>Embryophyta</taxon>
        <taxon>Tracheophyta</taxon>
        <taxon>Spermatophyta</taxon>
        <taxon>Magnoliopsida</taxon>
        <taxon>Liliopsida</taxon>
        <taxon>Zingiberales</taxon>
        <taxon>Musaceae</taxon>
        <taxon>Ensete</taxon>
    </lineage>
</organism>
<proteinExistence type="predicted"/>
<name>A0A426YCT4_ENSVE</name>
<reference evidence="1 2" key="1">
    <citation type="journal article" date="2014" name="Agronomy (Basel)">
        <title>A Draft Genome Sequence for Ensete ventricosum, the Drought-Tolerant Tree Against Hunger.</title>
        <authorList>
            <person name="Harrison J."/>
            <person name="Moore K.A."/>
            <person name="Paszkiewicz K."/>
            <person name="Jones T."/>
            <person name="Grant M."/>
            <person name="Ambacheew D."/>
            <person name="Muzemil S."/>
            <person name="Studholme D.J."/>
        </authorList>
    </citation>
    <scope>NUCLEOTIDE SEQUENCE [LARGE SCALE GENOMIC DNA]</scope>
</reference>
<evidence type="ECO:0000313" key="2">
    <source>
        <dbReference type="Proteomes" id="UP000287651"/>
    </source>
</evidence>
<sequence length="104" mass="11676">MGDGEEGMVVLQLPIKDPTFDLAKAVYSHDLFMMSPNGYDPAQHPSTTLYTSLLLLRLSLFASPNPLLPLIASLFPYTALPSSHHKIKTPSLYFFLLSLIFFFR</sequence>
<evidence type="ECO:0000313" key="1">
    <source>
        <dbReference type="EMBL" id="RRT49513.1"/>
    </source>
</evidence>